<evidence type="ECO:0000256" key="2">
    <source>
        <dbReference type="ARBA" id="ARBA00040976"/>
    </source>
</evidence>
<sequence>MSSMKKAVHLAFCLAWVAISASGADDIDAGHQVPLQGETAADAHTRQHPELPVLGYVTPWHSRGKQLVEEYRSSFDIVSPVWYTVHPTQDDAEVYTVRGGPPDKDDEEWYLRLQKPSPAGSKPLQIVPRFFLDGWMQDDFRQLVFNETRWSGLASAILRVVEDMSFDGVVFESAVSHALHGPLSELAQRLWDKEKTMVLVLPPTRKHDESLNDISEQTVTLLADVVDYFSVMTYDMTGPGGNEWEEPFPASSPLHAAQQQHKVRVPGPNTSAAWIRHNIMALSKQEYDGQQEFSNLQSRDASKKVGLGKLLIGLPLYGYKYPVLFADKDKGRIIQGSDGEEDELCILRGPGEAVVMSQIEELIEEHQPELQRDDDDEPEYYFDYMEDGGSWRLYLPTAKSMAKSLKAISQSSESLGSACGVALWEVGQSSTELLLTL</sequence>
<organism evidence="5 6">
    <name type="scientific">Pestalotiopsis fici (strain W106-1 / CGMCC3.15140)</name>
    <dbReference type="NCBI Taxonomy" id="1229662"/>
    <lineage>
        <taxon>Eukaryota</taxon>
        <taxon>Fungi</taxon>
        <taxon>Dikarya</taxon>
        <taxon>Ascomycota</taxon>
        <taxon>Pezizomycotina</taxon>
        <taxon>Sordariomycetes</taxon>
        <taxon>Xylariomycetidae</taxon>
        <taxon>Amphisphaeriales</taxon>
        <taxon>Sporocadaceae</taxon>
        <taxon>Pestalotiopsis</taxon>
    </lineage>
</organism>
<evidence type="ECO:0000313" key="5">
    <source>
        <dbReference type="EMBL" id="ETS85359.1"/>
    </source>
</evidence>
<proteinExistence type="inferred from homology"/>
<feature type="chain" id="PRO_5004835084" description="Chitinase domain-containing protein 1" evidence="3">
    <location>
        <begin position="24"/>
        <end position="437"/>
    </location>
</feature>
<dbReference type="AlphaFoldDB" id="W3XH88"/>
<dbReference type="InParanoid" id="W3XH88"/>
<dbReference type="STRING" id="1229662.W3XH88"/>
<dbReference type="GeneID" id="19268397"/>
<dbReference type="Gene3D" id="3.20.20.80">
    <property type="entry name" value="Glycosidases"/>
    <property type="match status" value="1"/>
</dbReference>
<gene>
    <name evidence="5" type="ORF">PFICI_03384</name>
</gene>
<dbReference type="InterPro" id="IPR001223">
    <property type="entry name" value="Glyco_hydro18_cat"/>
</dbReference>
<evidence type="ECO:0000313" key="6">
    <source>
        <dbReference type="Proteomes" id="UP000030651"/>
    </source>
</evidence>
<dbReference type="PANTHER" id="PTHR46066:SF2">
    <property type="entry name" value="CHITINASE DOMAIN-CONTAINING PROTEIN 1"/>
    <property type="match status" value="1"/>
</dbReference>
<evidence type="ECO:0000256" key="3">
    <source>
        <dbReference type="SAM" id="SignalP"/>
    </source>
</evidence>
<dbReference type="KEGG" id="pfy:PFICI_03384"/>
<dbReference type="PROSITE" id="PS51910">
    <property type="entry name" value="GH18_2"/>
    <property type="match status" value="1"/>
</dbReference>
<dbReference type="InterPro" id="IPR029070">
    <property type="entry name" value="Chitinase_insertion_sf"/>
</dbReference>
<evidence type="ECO:0000256" key="1">
    <source>
        <dbReference type="ARBA" id="ARBA00008682"/>
    </source>
</evidence>
<dbReference type="eggNOG" id="KOG2091">
    <property type="taxonomic scope" value="Eukaryota"/>
</dbReference>
<dbReference type="InterPro" id="IPR017853">
    <property type="entry name" value="GH"/>
</dbReference>
<dbReference type="PANTHER" id="PTHR46066">
    <property type="entry name" value="CHITINASE DOMAIN-CONTAINING PROTEIN 1 FAMILY MEMBER"/>
    <property type="match status" value="1"/>
</dbReference>
<dbReference type="OMA" id="MYGYRYP"/>
<name>W3XH88_PESFW</name>
<keyword evidence="3" id="KW-0732">Signal</keyword>
<dbReference type="OrthoDB" id="10254444at2759"/>
<comment type="similarity">
    <text evidence="1">Belongs to the glycosyl hydrolase 18 family. Chitinase class V subfamily.</text>
</comment>
<dbReference type="RefSeq" id="XP_007830156.1">
    <property type="nucleotide sequence ID" value="XM_007831965.1"/>
</dbReference>
<dbReference type="GO" id="GO:0070492">
    <property type="term" value="F:oligosaccharide binding"/>
    <property type="evidence" value="ECO:0007669"/>
    <property type="project" value="TreeGrafter"/>
</dbReference>
<evidence type="ECO:0000259" key="4">
    <source>
        <dbReference type="PROSITE" id="PS51910"/>
    </source>
</evidence>
<dbReference type="EMBL" id="KI912110">
    <property type="protein sequence ID" value="ETS85359.1"/>
    <property type="molecule type" value="Genomic_DNA"/>
</dbReference>
<protein>
    <recommendedName>
        <fullName evidence="2">Chitinase domain-containing protein 1</fullName>
    </recommendedName>
</protein>
<feature type="domain" description="GH18" evidence="4">
    <location>
        <begin position="51"/>
        <end position="437"/>
    </location>
</feature>
<accession>W3XH88</accession>
<dbReference type="GO" id="GO:0012505">
    <property type="term" value="C:endomembrane system"/>
    <property type="evidence" value="ECO:0007669"/>
    <property type="project" value="TreeGrafter"/>
</dbReference>
<reference evidence="6" key="1">
    <citation type="journal article" date="2015" name="BMC Genomics">
        <title>Genomic and transcriptomic analysis of the endophytic fungus Pestalotiopsis fici reveals its lifestyle and high potential for synthesis of natural products.</title>
        <authorList>
            <person name="Wang X."/>
            <person name="Zhang X."/>
            <person name="Liu L."/>
            <person name="Xiang M."/>
            <person name="Wang W."/>
            <person name="Sun X."/>
            <person name="Che Y."/>
            <person name="Guo L."/>
            <person name="Liu G."/>
            <person name="Guo L."/>
            <person name="Wang C."/>
            <person name="Yin W.B."/>
            <person name="Stadler M."/>
            <person name="Zhang X."/>
            <person name="Liu X."/>
        </authorList>
    </citation>
    <scope>NUCLEOTIDE SEQUENCE [LARGE SCALE GENOMIC DNA]</scope>
    <source>
        <strain evidence="6">W106-1 / CGMCC3.15140</strain>
    </source>
</reference>
<dbReference type="SUPFAM" id="SSF51445">
    <property type="entry name" value="(Trans)glycosidases"/>
    <property type="match status" value="1"/>
</dbReference>
<dbReference type="Proteomes" id="UP000030651">
    <property type="component" value="Unassembled WGS sequence"/>
</dbReference>
<keyword evidence="6" id="KW-1185">Reference proteome</keyword>
<dbReference type="Gene3D" id="3.10.50.10">
    <property type="match status" value="1"/>
</dbReference>
<feature type="signal peptide" evidence="3">
    <location>
        <begin position="1"/>
        <end position="23"/>
    </location>
</feature>
<dbReference type="GO" id="GO:0005975">
    <property type="term" value="P:carbohydrate metabolic process"/>
    <property type="evidence" value="ECO:0007669"/>
    <property type="project" value="InterPro"/>
</dbReference>
<dbReference type="Pfam" id="PF00704">
    <property type="entry name" value="Glyco_hydro_18"/>
    <property type="match status" value="1"/>
</dbReference>
<dbReference type="HOGENOM" id="CLU_506347_0_0_1"/>